<evidence type="ECO:0000313" key="1">
    <source>
        <dbReference type="EMBL" id="MBB3701626.1"/>
    </source>
</evidence>
<proteinExistence type="predicted"/>
<protein>
    <submittedName>
        <fullName evidence="1">Uncharacterized protein</fullName>
    </submittedName>
</protein>
<sequence>MQKSFFYIVALTFLTAVGCVGNKTGQGADKSKAKDSDTIVADSTLYGKVAIDEMGGQTFAFLPDSQSSVLTLDRGNNNIFGDYEGSHENDRWAVTINKKGTPEASVAQAINVTQVREFTRAFHIVNGQLVLDDSTFVQVLSMDDDSLVFKDLKTGKRDRFYRAAE</sequence>
<organism evidence="1 2">
    <name type="scientific">Alloprevotella rava</name>
    <dbReference type="NCBI Taxonomy" id="671218"/>
    <lineage>
        <taxon>Bacteria</taxon>
        <taxon>Pseudomonadati</taxon>
        <taxon>Bacteroidota</taxon>
        <taxon>Bacteroidia</taxon>
        <taxon>Bacteroidales</taxon>
        <taxon>Prevotellaceae</taxon>
        <taxon>Alloprevotella</taxon>
    </lineage>
</organism>
<name>A0A7W5UFT1_9BACT</name>
<dbReference type="PROSITE" id="PS51257">
    <property type="entry name" value="PROKAR_LIPOPROTEIN"/>
    <property type="match status" value="1"/>
</dbReference>
<evidence type="ECO:0000313" key="2">
    <source>
        <dbReference type="Proteomes" id="UP000541425"/>
    </source>
</evidence>
<dbReference type="Proteomes" id="UP000541425">
    <property type="component" value="Unassembled WGS sequence"/>
</dbReference>
<dbReference type="EMBL" id="JACICA010000001">
    <property type="protein sequence ID" value="MBB3701626.1"/>
    <property type="molecule type" value="Genomic_DNA"/>
</dbReference>
<dbReference type="RefSeq" id="WP_009348221.1">
    <property type="nucleotide sequence ID" value="NZ_JACICA010000001.1"/>
</dbReference>
<gene>
    <name evidence="1" type="ORF">FHS60_000068</name>
</gene>
<dbReference type="AlphaFoldDB" id="A0A7W5UFT1"/>
<comment type="caution">
    <text evidence="1">The sequence shown here is derived from an EMBL/GenBank/DDBJ whole genome shotgun (WGS) entry which is preliminary data.</text>
</comment>
<accession>A0A7W5UFT1</accession>
<reference evidence="1 2" key="1">
    <citation type="submission" date="2020-08" db="EMBL/GenBank/DDBJ databases">
        <title>Genomic Encyclopedia of Type Strains, Phase IV (KMG-IV): sequencing the most valuable type-strain genomes for metagenomic binning, comparative biology and taxonomic classification.</title>
        <authorList>
            <person name="Goeker M."/>
        </authorList>
    </citation>
    <scope>NUCLEOTIDE SEQUENCE [LARGE SCALE GENOMIC DNA]</scope>
    <source>
        <strain evidence="1 2">DSM 22548</strain>
    </source>
</reference>